<dbReference type="Proteomes" id="UP000758603">
    <property type="component" value="Unassembled WGS sequence"/>
</dbReference>
<dbReference type="RefSeq" id="XP_045963776.1">
    <property type="nucleotide sequence ID" value="XM_046099130.1"/>
</dbReference>
<keyword evidence="4" id="KW-1185">Reference proteome</keyword>
<name>A0A9P9A3V0_9PEZI</name>
<organism evidence="3 4">
    <name type="scientific">Truncatella angustata</name>
    <dbReference type="NCBI Taxonomy" id="152316"/>
    <lineage>
        <taxon>Eukaryota</taxon>
        <taxon>Fungi</taxon>
        <taxon>Dikarya</taxon>
        <taxon>Ascomycota</taxon>
        <taxon>Pezizomycotina</taxon>
        <taxon>Sordariomycetes</taxon>
        <taxon>Xylariomycetidae</taxon>
        <taxon>Amphisphaeriales</taxon>
        <taxon>Sporocadaceae</taxon>
        <taxon>Truncatella</taxon>
    </lineage>
</organism>
<sequence>MSFFINPVHILVGSFLFMVSIPLAAFAFWTTWFAFSVLAARLVYVYLQMTWETTRYVLWDRWVPGQYIESPPVSRRPSRPVTPSGRSPARSSISPSSRGASSTRRRTDSTSSAGPRVAFSGAVLLEPSHKNALERDFEGLGGWRIQDDGRDTTNENAWDSLNARLELQDHHQLQRHHYRSHTHAGSFANSYNFASPPVRLGARSGPHSPGPLTTGATLSPHSPRSRTPTRVRAGPLKTLERQDSYFPLVDSTHIRNIAA</sequence>
<evidence type="ECO:0000313" key="3">
    <source>
        <dbReference type="EMBL" id="KAH6659645.1"/>
    </source>
</evidence>
<feature type="compositionally biased region" description="Low complexity" evidence="1">
    <location>
        <begin position="71"/>
        <end position="102"/>
    </location>
</feature>
<evidence type="ECO:0000313" key="4">
    <source>
        <dbReference type="Proteomes" id="UP000758603"/>
    </source>
</evidence>
<feature type="region of interest" description="Disordered" evidence="1">
    <location>
        <begin position="202"/>
        <end position="230"/>
    </location>
</feature>
<dbReference type="GeneID" id="70128022"/>
<dbReference type="OrthoDB" id="4492972at2759"/>
<protein>
    <submittedName>
        <fullName evidence="3">Uncharacterized protein</fullName>
    </submittedName>
</protein>
<evidence type="ECO:0000256" key="2">
    <source>
        <dbReference type="SAM" id="Phobius"/>
    </source>
</evidence>
<proteinExistence type="predicted"/>
<keyword evidence="2" id="KW-0472">Membrane</keyword>
<comment type="caution">
    <text evidence="3">The sequence shown here is derived from an EMBL/GenBank/DDBJ whole genome shotgun (WGS) entry which is preliminary data.</text>
</comment>
<keyword evidence="2" id="KW-1133">Transmembrane helix</keyword>
<accession>A0A9P9A3V0</accession>
<feature type="transmembrane region" description="Helical" evidence="2">
    <location>
        <begin position="12"/>
        <end position="40"/>
    </location>
</feature>
<dbReference type="AlphaFoldDB" id="A0A9P9A3V0"/>
<gene>
    <name evidence="3" type="ORF">BKA67DRAFT_529790</name>
</gene>
<keyword evidence="2" id="KW-0812">Transmembrane</keyword>
<evidence type="ECO:0000256" key="1">
    <source>
        <dbReference type="SAM" id="MobiDB-lite"/>
    </source>
</evidence>
<feature type="region of interest" description="Disordered" evidence="1">
    <location>
        <begin position="71"/>
        <end position="115"/>
    </location>
</feature>
<dbReference type="EMBL" id="JAGPXC010000001">
    <property type="protein sequence ID" value="KAH6659645.1"/>
    <property type="molecule type" value="Genomic_DNA"/>
</dbReference>
<reference evidence="3" key="1">
    <citation type="journal article" date="2021" name="Nat. Commun.">
        <title>Genetic determinants of endophytism in the Arabidopsis root mycobiome.</title>
        <authorList>
            <person name="Mesny F."/>
            <person name="Miyauchi S."/>
            <person name="Thiergart T."/>
            <person name="Pickel B."/>
            <person name="Atanasova L."/>
            <person name="Karlsson M."/>
            <person name="Huettel B."/>
            <person name="Barry K.W."/>
            <person name="Haridas S."/>
            <person name="Chen C."/>
            <person name="Bauer D."/>
            <person name="Andreopoulos W."/>
            <person name="Pangilinan J."/>
            <person name="LaButti K."/>
            <person name="Riley R."/>
            <person name="Lipzen A."/>
            <person name="Clum A."/>
            <person name="Drula E."/>
            <person name="Henrissat B."/>
            <person name="Kohler A."/>
            <person name="Grigoriev I.V."/>
            <person name="Martin F.M."/>
            <person name="Hacquard S."/>
        </authorList>
    </citation>
    <scope>NUCLEOTIDE SEQUENCE</scope>
    <source>
        <strain evidence="3">MPI-SDFR-AT-0073</strain>
    </source>
</reference>